<comment type="caution">
    <text evidence="8">The sequence shown here is derived from an EMBL/GenBank/DDBJ whole genome shotgun (WGS) entry which is preliminary data.</text>
</comment>
<keyword evidence="5" id="KW-0862">Zinc</keyword>
<feature type="domain" description="Peptidase M3A/M3B catalytic" evidence="7">
    <location>
        <begin position="3"/>
        <end position="245"/>
    </location>
</feature>
<organism evidence="8">
    <name type="scientific">marine sediment metagenome</name>
    <dbReference type="NCBI Taxonomy" id="412755"/>
    <lineage>
        <taxon>unclassified sequences</taxon>
        <taxon>metagenomes</taxon>
        <taxon>ecological metagenomes</taxon>
    </lineage>
</organism>
<evidence type="ECO:0000313" key="8">
    <source>
        <dbReference type="EMBL" id="GAG83319.1"/>
    </source>
</evidence>
<dbReference type="GO" id="GO:0004222">
    <property type="term" value="F:metalloendopeptidase activity"/>
    <property type="evidence" value="ECO:0007669"/>
    <property type="project" value="InterPro"/>
</dbReference>
<proteinExistence type="predicted"/>
<keyword evidence="2" id="KW-0645">Protease</keyword>
<evidence type="ECO:0000256" key="5">
    <source>
        <dbReference type="ARBA" id="ARBA00022833"/>
    </source>
</evidence>
<dbReference type="GO" id="GO:0046872">
    <property type="term" value="F:metal ion binding"/>
    <property type="evidence" value="ECO:0007669"/>
    <property type="project" value="UniProtKB-KW"/>
</dbReference>
<evidence type="ECO:0000256" key="6">
    <source>
        <dbReference type="ARBA" id="ARBA00023049"/>
    </source>
</evidence>
<name>X1ALD6_9ZZZZ</name>
<evidence type="ECO:0000256" key="4">
    <source>
        <dbReference type="ARBA" id="ARBA00022801"/>
    </source>
</evidence>
<evidence type="ECO:0000256" key="2">
    <source>
        <dbReference type="ARBA" id="ARBA00022670"/>
    </source>
</evidence>
<comment type="cofactor">
    <cofactor evidence="1">
        <name>Zn(2+)</name>
        <dbReference type="ChEBI" id="CHEBI:29105"/>
    </cofactor>
</comment>
<dbReference type="Gene3D" id="1.10.1370.20">
    <property type="entry name" value="Oligoendopeptidase f, C-terminal domain"/>
    <property type="match status" value="1"/>
</dbReference>
<dbReference type="InterPro" id="IPR001567">
    <property type="entry name" value="Pept_M3A_M3B_dom"/>
</dbReference>
<reference evidence="8" key="1">
    <citation type="journal article" date="2014" name="Front. Microbiol.">
        <title>High frequency of phylogenetically diverse reductive dehalogenase-homologous genes in deep subseafloor sedimentary metagenomes.</title>
        <authorList>
            <person name="Kawai M."/>
            <person name="Futagami T."/>
            <person name="Toyoda A."/>
            <person name="Takaki Y."/>
            <person name="Nishi S."/>
            <person name="Hori S."/>
            <person name="Arai W."/>
            <person name="Tsubouchi T."/>
            <person name="Morono Y."/>
            <person name="Uchiyama I."/>
            <person name="Ito T."/>
            <person name="Fujiyama A."/>
            <person name="Inagaki F."/>
            <person name="Takami H."/>
        </authorList>
    </citation>
    <scope>NUCLEOTIDE SEQUENCE</scope>
    <source>
        <strain evidence="8">Expedition CK06-06</strain>
    </source>
</reference>
<evidence type="ECO:0000259" key="7">
    <source>
        <dbReference type="Pfam" id="PF01432"/>
    </source>
</evidence>
<dbReference type="GO" id="GO:0006508">
    <property type="term" value="P:proteolysis"/>
    <property type="evidence" value="ECO:0007669"/>
    <property type="project" value="UniProtKB-KW"/>
</dbReference>
<keyword evidence="4" id="KW-0378">Hydrolase</keyword>
<evidence type="ECO:0000256" key="1">
    <source>
        <dbReference type="ARBA" id="ARBA00001947"/>
    </source>
</evidence>
<accession>X1ALD6</accession>
<dbReference type="AlphaFoldDB" id="X1ALD6"/>
<gene>
    <name evidence="8" type="ORF">S01H4_24141</name>
</gene>
<sequence>LGKVTSESYDVVERYYNLKKKLLNLQELHMSDLYCPVGEISTKYTYEEAMDLIKIVNEKFHPEFKDIIQKTHELQHIDVTPRKGKNRGAFCEFGKLKNYAFVFVNFTNTIDSLLTLAHELGHAIQAYYIQRDQNFINLGISLAIAEIASVFNEILMFDHLMETDLSKDEKIALLCVFMESNFATSFRQNAFYNFESKLHDLIEKKLPTTEEIKNLFADEMEAMFGNSMTNLREEYAPYCFSSKYAIPFFQKDGSFRSISKIWSISSGVIELPNDSNFTNLGTNFSFCSRYN</sequence>
<keyword evidence="6" id="KW-0482">Metalloprotease</keyword>
<dbReference type="Pfam" id="PF01432">
    <property type="entry name" value="Peptidase_M3"/>
    <property type="match status" value="1"/>
</dbReference>
<protein>
    <recommendedName>
        <fullName evidence="7">Peptidase M3A/M3B catalytic domain-containing protein</fullName>
    </recommendedName>
</protein>
<feature type="non-terminal residue" evidence="8">
    <location>
        <position position="1"/>
    </location>
</feature>
<dbReference type="EMBL" id="BART01011302">
    <property type="protein sequence ID" value="GAG83319.1"/>
    <property type="molecule type" value="Genomic_DNA"/>
</dbReference>
<evidence type="ECO:0000256" key="3">
    <source>
        <dbReference type="ARBA" id="ARBA00022723"/>
    </source>
</evidence>
<keyword evidence="3" id="KW-0479">Metal-binding</keyword>
<dbReference type="InterPro" id="IPR042088">
    <property type="entry name" value="OligoPept_F_C"/>
</dbReference>
<dbReference type="SUPFAM" id="SSF55486">
    <property type="entry name" value="Metalloproteases ('zincins'), catalytic domain"/>
    <property type="match status" value="1"/>
</dbReference>